<dbReference type="PANTHER" id="PTHR11908">
    <property type="entry name" value="XANTHINE DEHYDROGENASE"/>
    <property type="match status" value="1"/>
</dbReference>
<dbReference type="SUPFAM" id="SSF54665">
    <property type="entry name" value="CO dehydrogenase molybdoprotein N-domain-like"/>
    <property type="match status" value="1"/>
</dbReference>
<evidence type="ECO:0000313" key="2">
    <source>
        <dbReference type="EMBL" id="WIV17729.1"/>
    </source>
</evidence>
<evidence type="ECO:0000259" key="1">
    <source>
        <dbReference type="SMART" id="SM01008"/>
    </source>
</evidence>
<dbReference type="InterPro" id="IPR016208">
    <property type="entry name" value="Ald_Oxase/xanthine_DH-like"/>
</dbReference>
<protein>
    <submittedName>
        <fullName evidence="2">Xanthine dehydrogenase subunit D</fullName>
        <ecNumber evidence="2">1.17.1.4</ecNumber>
    </submittedName>
</protein>
<dbReference type="GO" id="GO:0004854">
    <property type="term" value="F:xanthine dehydrogenase activity"/>
    <property type="evidence" value="ECO:0007669"/>
    <property type="project" value="UniProtKB-EC"/>
</dbReference>
<dbReference type="SMART" id="SM01008">
    <property type="entry name" value="Ald_Xan_dh_C"/>
    <property type="match status" value="1"/>
</dbReference>
<proteinExistence type="predicted"/>
<dbReference type="Gene3D" id="3.30.365.10">
    <property type="entry name" value="Aldehyde oxidase/xanthine dehydrogenase, molybdopterin binding domain"/>
    <property type="match status" value="5"/>
</dbReference>
<dbReference type="Gene3D" id="3.90.1170.50">
    <property type="entry name" value="Aldehyde oxidase/xanthine dehydrogenase, a/b hammerhead"/>
    <property type="match status" value="1"/>
</dbReference>
<evidence type="ECO:0000313" key="3">
    <source>
        <dbReference type="Proteomes" id="UP001236415"/>
    </source>
</evidence>
<dbReference type="Proteomes" id="UP001236415">
    <property type="component" value="Chromosome"/>
</dbReference>
<accession>A0ABY8WZB8</accession>
<keyword evidence="2" id="KW-0560">Oxidoreductase</keyword>
<dbReference type="InterPro" id="IPR037165">
    <property type="entry name" value="AldOxase/xan_DH_Mopterin-bd_sf"/>
</dbReference>
<dbReference type="EC" id="1.17.1.4" evidence="2"/>
<name>A0ABY8WZB8_9BACL</name>
<gene>
    <name evidence="2" type="primary">pucD</name>
    <name evidence="2" type="ORF">QPK24_15015</name>
</gene>
<dbReference type="PANTHER" id="PTHR11908:SF157">
    <property type="entry name" value="XANTHINE DEHYDROGENASE SUBUNIT D-RELATED"/>
    <property type="match status" value="1"/>
</dbReference>
<dbReference type="InterPro" id="IPR046867">
    <property type="entry name" value="AldOxase/xan_DH_MoCoBD2"/>
</dbReference>
<reference evidence="2 3" key="1">
    <citation type="submission" date="2023-06" db="EMBL/GenBank/DDBJ databases">
        <title>Paenibacillus polygonum sp. nov., an endophytic bacterium, isolated from Polygonum lapathifolium L. in Nanji Wetland National Nature Reserve, South of Poyang Lake, Jiangxi Province, China.</title>
        <authorList>
            <person name="Yu Z."/>
        </authorList>
    </citation>
    <scope>NUCLEOTIDE SEQUENCE [LARGE SCALE GENOMIC DNA]</scope>
    <source>
        <strain evidence="2 3">C31</strain>
    </source>
</reference>
<dbReference type="Pfam" id="PF20256">
    <property type="entry name" value="MoCoBD_2"/>
    <property type="match status" value="1"/>
</dbReference>
<feature type="domain" description="Aldehyde oxidase/xanthine dehydrogenase a/b hammerhead" evidence="1">
    <location>
        <begin position="23"/>
        <end position="129"/>
    </location>
</feature>
<sequence>MLLNKETSGDKWHRRPDGREKVTGTLQYLTDKSLPGMLYGRVKRSDYPYARIRSVDVSAAEVLPGVHSVLTHKDVPGLNGFGIATPDQPVFCEDFVRYTGDAIAAVAADTPEIAEQALHLIHVDYEVLSPISSPEAALKEGAPSLHPAGNILHRTEVKRGDVRTDLQKSDFVIKEVYYTPRQMHTYMETEGGLFVPEDNGRLTVYAPTQHGYKDRMQLSRILDMPEESIRVVSSPIGGSFGGKDELNDQPYGSLLALKTGRPVKFHNSRKESVRAGLKRHPMKIEMETGFTREGLMTSHLVRILSDTGAYATLGAPVLNFATEHSMGPYQIPSVDVEGLSVYTNNGVSGEFRGFGGNQAIFAMEGQMDRAAALLGIDPWEIRRRNLRSSTDPGPLGQQILATNGLYEVWDAVEHSDLWKKREGQMDTKGTEAVSFFDFSSESLSRSLAAPWIKKGIGASLAMHGAGLGYGIPDPAGGRLKLNASGKIEAAFSYEEFGQGLVSTLEIMLCDIFRCTPEDIEIVIGDTDRVPHSGSSTASRSTTMAWMALQRLKIPFTDTLIELCAQATGLPASELVTGAGGIWHRRRNPDSNEQEGIVLSYLEIANLASEEDLIFDTKFQYPTTPDEVMGGHFLYTYAAVIAEVEVNTLTGEVKVEEIKHIVAAGPVINPMGYIGQIEGGSGMALGFTLMEDAIMDHSMYVTTNLDTYLIPTFQDMQQKITVEAIENLPENDPFGPRGIGEIGSVALAPAIVSAVHQATGIWLNKLPINREQLTIPMHSEWKEGVNPWQRAQRT</sequence>
<dbReference type="InterPro" id="IPR000674">
    <property type="entry name" value="Ald_Oxase/Xan_DH_a/b"/>
</dbReference>
<dbReference type="InterPro" id="IPR008274">
    <property type="entry name" value="AldOxase/xan_DH_MoCoBD1"/>
</dbReference>
<dbReference type="EMBL" id="CP127162">
    <property type="protein sequence ID" value="WIV17729.1"/>
    <property type="molecule type" value="Genomic_DNA"/>
</dbReference>
<dbReference type="SUPFAM" id="SSF56003">
    <property type="entry name" value="Molybdenum cofactor-binding domain"/>
    <property type="match status" value="1"/>
</dbReference>
<organism evidence="2 3">
    <name type="scientific">Paenibacillus polygoni</name>
    <dbReference type="NCBI Taxonomy" id="3050112"/>
    <lineage>
        <taxon>Bacteria</taxon>
        <taxon>Bacillati</taxon>
        <taxon>Bacillota</taxon>
        <taxon>Bacilli</taxon>
        <taxon>Bacillales</taxon>
        <taxon>Paenibacillaceae</taxon>
        <taxon>Paenibacillus</taxon>
    </lineage>
</organism>
<dbReference type="InterPro" id="IPR017609">
    <property type="entry name" value="Xanthine_dehydrogenase_dsu"/>
</dbReference>
<dbReference type="NCBIfam" id="TIGR03196">
    <property type="entry name" value="pucD"/>
    <property type="match status" value="1"/>
</dbReference>
<dbReference type="Pfam" id="PF02738">
    <property type="entry name" value="MoCoBD_1"/>
    <property type="match status" value="1"/>
</dbReference>
<keyword evidence="3" id="KW-1185">Reference proteome</keyword>
<dbReference type="InterPro" id="IPR036856">
    <property type="entry name" value="Ald_Oxase/Xan_DH_a/b_sf"/>
</dbReference>
<dbReference type="RefSeq" id="WP_285742442.1">
    <property type="nucleotide sequence ID" value="NZ_CP127162.1"/>
</dbReference>
<dbReference type="Pfam" id="PF01315">
    <property type="entry name" value="Ald_Xan_dh_C"/>
    <property type="match status" value="1"/>
</dbReference>